<feature type="compositionally biased region" description="Polar residues" evidence="5">
    <location>
        <begin position="534"/>
        <end position="551"/>
    </location>
</feature>
<evidence type="ECO:0000313" key="8">
    <source>
        <dbReference type="Proteomes" id="UP001293593"/>
    </source>
</evidence>
<feature type="compositionally biased region" description="Basic and acidic residues" evidence="5">
    <location>
        <begin position="381"/>
        <end position="407"/>
    </location>
</feature>
<reference evidence="7" key="1">
    <citation type="submission" date="2023-10" db="EMBL/GenBank/DDBJ databases">
        <title>Chromosome-level genome of the transformable northern wattle, Acacia crassicarpa.</title>
        <authorList>
            <person name="Massaro I."/>
            <person name="Sinha N.R."/>
            <person name="Poethig S."/>
            <person name="Leichty A.R."/>
        </authorList>
    </citation>
    <scope>NUCLEOTIDE SEQUENCE</scope>
    <source>
        <strain evidence="7">Acra3RX</strain>
        <tissue evidence="7">Leaf</tissue>
    </source>
</reference>
<feature type="compositionally biased region" description="Polar residues" evidence="5">
    <location>
        <begin position="371"/>
        <end position="380"/>
    </location>
</feature>
<comment type="caution">
    <text evidence="7">The sequence shown here is derived from an EMBL/GenBank/DDBJ whole genome shotgun (WGS) entry which is preliminary data.</text>
</comment>
<protein>
    <recommendedName>
        <fullName evidence="6">TRAF-type domain-containing protein</fullName>
    </recommendedName>
</protein>
<feature type="compositionally biased region" description="Basic and acidic residues" evidence="5">
    <location>
        <begin position="422"/>
        <end position="484"/>
    </location>
</feature>
<dbReference type="InterPro" id="IPR013083">
    <property type="entry name" value="Znf_RING/FYVE/PHD"/>
</dbReference>
<dbReference type="Gene3D" id="3.30.40.10">
    <property type="entry name" value="Zinc/RING finger domain, C3HC4 (zinc finger)"/>
    <property type="match status" value="1"/>
</dbReference>
<evidence type="ECO:0000256" key="5">
    <source>
        <dbReference type="SAM" id="MobiDB-lite"/>
    </source>
</evidence>
<name>A0AAE1N356_9FABA</name>
<dbReference type="GO" id="GO:0008270">
    <property type="term" value="F:zinc ion binding"/>
    <property type="evidence" value="ECO:0007669"/>
    <property type="project" value="UniProtKB-KW"/>
</dbReference>
<dbReference type="SUPFAM" id="SSF49599">
    <property type="entry name" value="TRAF domain-like"/>
    <property type="match status" value="1"/>
</dbReference>
<keyword evidence="8" id="KW-1185">Reference proteome</keyword>
<keyword evidence="1 4" id="KW-0479">Metal-binding</keyword>
<organism evidence="7 8">
    <name type="scientific">Acacia crassicarpa</name>
    <name type="common">northern wattle</name>
    <dbReference type="NCBI Taxonomy" id="499986"/>
    <lineage>
        <taxon>Eukaryota</taxon>
        <taxon>Viridiplantae</taxon>
        <taxon>Streptophyta</taxon>
        <taxon>Embryophyta</taxon>
        <taxon>Tracheophyta</taxon>
        <taxon>Spermatophyta</taxon>
        <taxon>Magnoliopsida</taxon>
        <taxon>eudicotyledons</taxon>
        <taxon>Gunneridae</taxon>
        <taxon>Pentapetalae</taxon>
        <taxon>rosids</taxon>
        <taxon>fabids</taxon>
        <taxon>Fabales</taxon>
        <taxon>Fabaceae</taxon>
        <taxon>Caesalpinioideae</taxon>
        <taxon>mimosoid clade</taxon>
        <taxon>Acacieae</taxon>
        <taxon>Acacia</taxon>
    </lineage>
</organism>
<evidence type="ECO:0000259" key="6">
    <source>
        <dbReference type="PROSITE" id="PS50145"/>
    </source>
</evidence>
<accession>A0AAE1N356</accession>
<dbReference type="PROSITE" id="PS50145">
    <property type="entry name" value="ZF_TRAF"/>
    <property type="match status" value="1"/>
</dbReference>
<evidence type="ECO:0000313" key="7">
    <source>
        <dbReference type="EMBL" id="KAK4281774.1"/>
    </source>
</evidence>
<feature type="region of interest" description="Disordered" evidence="5">
    <location>
        <begin position="352"/>
        <end position="575"/>
    </location>
</feature>
<dbReference type="PANTHER" id="PTHR10131">
    <property type="entry name" value="TNF RECEPTOR ASSOCIATED FACTOR"/>
    <property type="match status" value="1"/>
</dbReference>
<keyword evidence="3 4" id="KW-0862">Zinc</keyword>
<feature type="compositionally biased region" description="Basic and acidic residues" evidence="5">
    <location>
        <begin position="508"/>
        <end position="519"/>
    </location>
</feature>
<dbReference type="InterPro" id="IPR001293">
    <property type="entry name" value="Znf_TRAF"/>
</dbReference>
<evidence type="ECO:0000256" key="3">
    <source>
        <dbReference type="ARBA" id="ARBA00022833"/>
    </source>
</evidence>
<dbReference type="AlphaFoldDB" id="A0AAE1N356"/>
<dbReference type="PANTHER" id="PTHR10131:SF161">
    <property type="entry name" value="F26K24.24 PROTEIN"/>
    <property type="match status" value="1"/>
</dbReference>
<proteinExistence type="predicted"/>
<sequence length="575" mass="64078">MAELSSMEAPTTEVDLGPAKIEVEKVGGPVFHCELYDAELVQEVAEALLPGLATSCVDNTAGNLFNTPGSVAADLRNEMIEYLTQRSESFVAELVVLEGGPDSGLLDNPFEIISVFVDDFAIEKRNLFSRFSGWLLSEKREDRIDDFVQEIEKNGFWTLERRQAVAGALVKNVDYKNSYHCDMKFNSLEELSNHAHNCGFRPIICHNQGCEARFCASHSEKHDSECPFKIIPCEQKCPELIMRREMDRHCITKCPMKLVNCPFYAVGCRTPIAQCLVEKHRSDELHSHVFFVLKGVYKEASEEDLKARAEQLMQASSNSRLTAARDVRFLTSVVKDLDSKLEPLVITVKTENDVENNAGNGETDIKEEDSQQSIQTSSRENSLDKTEVTVETKNHSVNKDSNIKETDTQMSSEENSSNKAEVTVETKKDAENEDSNNKETDNEKNTRMSEESLSKKVEVTFEMKNDAENDQKKEDSTSKEKDSEQSTQMSVMKNSSDKVEASGVANKDSVDDYTNKEDSDINTGSGKIIETSKEANSSNEAEVTNVSTIQVANKDKDVADGNLKPEGNEDGTKNA</sequence>
<dbReference type="Proteomes" id="UP001293593">
    <property type="component" value="Unassembled WGS sequence"/>
</dbReference>
<feature type="zinc finger region" description="TRAF-type" evidence="4">
    <location>
        <begin position="222"/>
        <end position="269"/>
    </location>
</feature>
<feature type="compositionally biased region" description="Polar residues" evidence="5">
    <location>
        <begin position="408"/>
        <end position="420"/>
    </location>
</feature>
<dbReference type="EMBL" id="JAWXYG010000002">
    <property type="protein sequence ID" value="KAK4281774.1"/>
    <property type="molecule type" value="Genomic_DNA"/>
</dbReference>
<keyword evidence="2 4" id="KW-0863">Zinc-finger</keyword>
<feature type="compositionally biased region" description="Basic and acidic residues" evidence="5">
    <location>
        <begin position="566"/>
        <end position="575"/>
    </location>
</feature>
<dbReference type="Pfam" id="PF02176">
    <property type="entry name" value="zf-TRAF"/>
    <property type="match status" value="1"/>
</dbReference>
<evidence type="ECO:0000256" key="1">
    <source>
        <dbReference type="ARBA" id="ARBA00022723"/>
    </source>
</evidence>
<gene>
    <name evidence="7" type="ORF">QN277_013228</name>
</gene>
<evidence type="ECO:0000256" key="2">
    <source>
        <dbReference type="ARBA" id="ARBA00022771"/>
    </source>
</evidence>
<evidence type="ECO:0000256" key="4">
    <source>
        <dbReference type="PROSITE-ProRule" id="PRU00207"/>
    </source>
</evidence>
<feature type="domain" description="TRAF-type" evidence="6">
    <location>
        <begin position="222"/>
        <end position="269"/>
    </location>
</feature>